<evidence type="ECO:0000256" key="2">
    <source>
        <dbReference type="ARBA" id="ARBA00022475"/>
    </source>
</evidence>
<proteinExistence type="inferred from homology"/>
<feature type="transmembrane region" description="Helical" evidence="8">
    <location>
        <begin position="6"/>
        <end position="28"/>
    </location>
</feature>
<evidence type="ECO:0000256" key="4">
    <source>
        <dbReference type="ARBA" id="ARBA00022989"/>
    </source>
</evidence>
<sequence>MTQVEIWGIAIGLAMDCFTVSITGGITLKVLKWKPIAVTALLFGIFQAIMPVIGWLCSRWLSDYIGEYDHWIAFLLLAFLGIKMIIDTLRGGDGESHAFDPSNVKTIMLMAIATSIDALAVGISFAFIYGSDWTAIAWPVAVIGIVSMLMSAVGFVGGTYFSRLKRFKPELIGGMILIGIGLKILIEHLTKGI</sequence>
<comment type="caution">
    <text evidence="9">The sequence shown here is derived from an EMBL/GenBank/DDBJ whole genome shotgun (WGS) entry which is preliminary data.</text>
</comment>
<feature type="transmembrane region" description="Helical" evidence="8">
    <location>
        <begin position="135"/>
        <end position="157"/>
    </location>
</feature>
<dbReference type="InterPro" id="IPR022929">
    <property type="entry name" value="Put_MntP"/>
</dbReference>
<feature type="transmembrane region" description="Helical" evidence="8">
    <location>
        <begin position="107"/>
        <end position="129"/>
    </location>
</feature>
<dbReference type="AlphaFoldDB" id="A0A9D2UJ32"/>
<comment type="subcellular location">
    <subcellularLocation>
        <location evidence="8">Cell membrane</location>
        <topology evidence="8">Multi-pass membrane protein</topology>
    </subcellularLocation>
</comment>
<keyword evidence="5 8" id="KW-0406">Ion transport</keyword>
<evidence type="ECO:0000256" key="7">
    <source>
        <dbReference type="ARBA" id="ARBA00023211"/>
    </source>
</evidence>
<keyword evidence="3 8" id="KW-0812">Transmembrane</keyword>
<gene>
    <name evidence="8" type="primary">mntP</name>
    <name evidence="9" type="ORF">IAA93_05935</name>
</gene>
<evidence type="ECO:0000313" key="10">
    <source>
        <dbReference type="Proteomes" id="UP000787625"/>
    </source>
</evidence>
<evidence type="ECO:0000313" key="9">
    <source>
        <dbReference type="EMBL" id="HJD53246.1"/>
    </source>
</evidence>
<protein>
    <recommendedName>
        <fullName evidence="8">Putative manganese efflux pump MntP</fullName>
    </recommendedName>
</protein>
<keyword evidence="6 8" id="KW-0472">Membrane</keyword>
<evidence type="ECO:0000256" key="3">
    <source>
        <dbReference type="ARBA" id="ARBA00022692"/>
    </source>
</evidence>
<keyword evidence="1 8" id="KW-0813">Transport</keyword>
<evidence type="ECO:0000256" key="8">
    <source>
        <dbReference type="HAMAP-Rule" id="MF_01521"/>
    </source>
</evidence>
<feature type="transmembrane region" description="Helical" evidence="8">
    <location>
        <begin position="68"/>
        <end position="86"/>
    </location>
</feature>
<dbReference type="GO" id="GO:0005886">
    <property type="term" value="C:plasma membrane"/>
    <property type="evidence" value="ECO:0007669"/>
    <property type="project" value="UniProtKB-SubCell"/>
</dbReference>
<reference evidence="9" key="2">
    <citation type="submission" date="2021-04" db="EMBL/GenBank/DDBJ databases">
        <authorList>
            <person name="Gilroy R."/>
        </authorList>
    </citation>
    <scope>NUCLEOTIDE SEQUENCE</scope>
    <source>
        <strain evidence="9">MalCec1-1739</strain>
    </source>
</reference>
<dbReference type="Pfam" id="PF02659">
    <property type="entry name" value="Mntp"/>
    <property type="match status" value="1"/>
</dbReference>
<feature type="transmembrane region" description="Helical" evidence="8">
    <location>
        <begin position="35"/>
        <end position="56"/>
    </location>
</feature>
<dbReference type="InterPro" id="IPR003810">
    <property type="entry name" value="Mntp/YtaF"/>
</dbReference>
<keyword evidence="7 8" id="KW-0464">Manganese</keyword>
<feature type="transmembrane region" description="Helical" evidence="8">
    <location>
        <begin position="169"/>
        <end position="186"/>
    </location>
</feature>
<keyword evidence="2 8" id="KW-1003">Cell membrane</keyword>
<accession>A0A9D2UJ32</accession>
<dbReference type="GO" id="GO:0005384">
    <property type="term" value="F:manganese ion transmembrane transporter activity"/>
    <property type="evidence" value="ECO:0007669"/>
    <property type="project" value="UniProtKB-UniRule"/>
</dbReference>
<dbReference type="PANTHER" id="PTHR35529:SF1">
    <property type="entry name" value="MANGANESE EFFLUX PUMP MNTP-RELATED"/>
    <property type="match status" value="1"/>
</dbReference>
<keyword evidence="4 8" id="KW-1133">Transmembrane helix</keyword>
<dbReference type="Proteomes" id="UP000787625">
    <property type="component" value="Unassembled WGS sequence"/>
</dbReference>
<comment type="similarity">
    <text evidence="8">Belongs to the MntP (TC 9.B.29) family.</text>
</comment>
<evidence type="ECO:0000256" key="5">
    <source>
        <dbReference type="ARBA" id="ARBA00023065"/>
    </source>
</evidence>
<name>A0A9D2UJ32_9BACT</name>
<reference evidence="9" key="1">
    <citation type="journal article" date="2021" name="PeerJ">
        <title>Extensive microbial diversity within the chicken gut microbiome revealed by metagenomics and culture.</title>
        <authorList>
            <person name="Gilroy R."/>
            <person name="Ravi A."/>
            <person name="Getino M."/>
            <person name="Pursley I."/>
            <person name="Horton D.L."/>
            <person name="Alikhan N.F."/>
            <person name="Baker D."/>
            <person name="Gharbi K."/>
            <person name="Hall N."/>
            <person name="Watson M."/>
            <person name="Adriaenssens E.M."/>
            <person name="Foster-Nyarko E."/>
            <person name="Jarju S."/>
            <person name="Secka A."/>
            <person name="Antonio M."/>
            <person name="Oren A."/>
            <person name="Chaudhuri R.R."/>
            <person name="La Ragione R."/>
            <person name="Hildebrand F."/>
            <person name="Pallen M.J."/>
        </authorList>
    </citation>
    <scope>NUCLEOTIDE SEQUENCE</scope>
    <source>
        <strain evidence="9">MalCec1-1739</strain>
    </source>
</reference>
<dbReference type="HAMAP" id="MF_01521">
    <property type="entry name" value="MntP_pump"/>
    <property type="match status" value="1"/>
</dbReference>
<evidence type="ECO:0000256" key="6">
    <source>
        <dbReference type="ARBA" id="ARBA00023136"/>
    </source>
</evidence>
<dbReference type="EMBL" id="DWUP01000131">
    <property type="protein sequence ID" value="HJD53246.1"/>
    <property type="molecule type" value="Genomic_DNA"/>
</dbReference>
<evidence type="ECO:0000256" key="1">
    <source>
        <dbReference type="ARBA" id="ARBA00022448"/>
    </source>
</evidence>
<comment type="function">
    <text evidence="8">Probably functions as a manganese efflux pump.</text>
</comment>
<dbReference type="PANTHER" id="PTHR35529">
    <property type="entry name" value="MANGANESE EFFLUX PUMP MNTP-RELATED"/>
    <property type="match status" value="1"/>
</dbReference>
<organism evidence="9 10">
    <name type="scientific">Candidatus Avibacteroides avistercoris</name>
    <dbReference type="NCBI Taxonomy" id="2840690"/>
    <lineage>
        <taxon>Bacteria</taxon>
        <taxon>Pseudomonadati</taxon>
        <taxon>Bacteroidota</taxon>
        <taxon>Bacteroidia</taxon>
        <taxon>Bacteroidales</taxon>
        <taxon>Bacteroidaceae</taxon>
        <taxon>Bacteroidaceae incertae sedis</taxon>
        <taxon>Candidatus Avibacteroides</taxon>
    </lineage>
</organism>